<dbReference type="InterPro" id="IPR002763">
    <property type="entry name" value="DUF72"/>
</dbReference>
<keyword evidence="2" id="KW-1185">Reference proteome</keyword>
<name>H0UQ25_9BACT</name>
<dbReference type="HOGENOM" id="CLU_046519_0_0_0"/>
<dbReference type="PANTHER" id="PTHR30348:SF13">
    <property type="entry name" value="UPF0759 PROTEIN YUNF"/>
    <property type="match status" value="1"/>
</dbReference>
<dbReference type="EMBL" id="CM001377">
    <property type="protein sequence ID" value="EHM09654.1"/>
    <property type="molecule type" value="Genomic_DNA"/>
</dbReference>
<sequence>MELRVGLCSFKGLNRHQRTRVLLEPFSALEMGSSFYALPSPEQVFRWAAELPKGFLLGVKALGLFTFHPVRPSSLPGWARPPGATEAVMRHMVHPKVRRALYRWFLERLEPLRETGKLGYLLFQFHPSFEPSQEALAYLAAVRDMSPSWPLAVEVRNDRWLSETWFAPLTEALRDQNAAFVGTDSPGSKDEILWPRTASWGVLARFHGRGGSPRSRRIPPPDVRGDYLYTPQDLRPWRERALLHGSQGGRVFLMFNNCVADKALKSASLMASLLGLKDPDSRQQELGI</sequence>
<reference evidence="1 2" key="1">
    <citation type="submission" date="2011-10" db="EMBL/GenBank/DDBJ databases">
        <title>The Noncontiguous Finished genome of Thermanaerovibrio velox DSM 12556.</title>
        <authorList>
            <consortium name="US DOE Joint Genome Institute (JGI-PGF)"/>
            <person name="Lucas S."/>
            <person name="Copeland A."/>
            <person name="Lapidus A."/>
            <person name="Glavina del Rio T."/>
            <person name="Dalin E."/>
            <person name="Tice H."/>
            <person name="Bruce D."/>
            <person name="Goodwin L."/>
            <person name="Pitluck S."/>
            <person name="Peters L."/>
            <person name="Mikhailova N."/>
            <person name="Teshima H."/>
            <person name="Kyrpides N."/>
            <person name="Mavromatis K."/>
            <person name="Ivanova N."/>
            <person name="Markowitz V."/>
            <person name="Cheng J.-F."/>
            <person name="Hugenholtz P."/>
            <person name="Woyke T."/>
            <person name="Wu D."/>
            <person name="Spring S."/>
            <person name="Brambilla E.-M."/>
            <person name="Klenk H.-P."/>
            <person name="Eisen J.A."/>
        </authorList>
    </citation>
    <scope>NUCLEOTIDE SEQUENCE [LARGE SCALE GENOMIC DNA]</scope>
    <source>
        <strain evidence="1 2">DSM 12556</strain>
    </source>
</reference>
<dbReference type="SUPFAM" id="SSF117396">
    <property type="entry name" value="TM1631-like"/>
    <property type="match status" value="1"/>
</dbReference>
<evidence type="ECO:0008006" key="3">
    <source>
        <dbReference type="Google" id="ProtNLM"/>
    </source>
</evidence>
<dbReference type="AlphaFoldDB" id="H0UQ25"/>
<gene>
    <name evidence="1" type="ORF">TheveDRAFT_0493</name>
</gene>
<proteinExistence type="predicted"/>
<dbReference type="InterPro" id="IPR036520">
    <property type="entry name" value="UPF0759_sf"/>
</dbReference>
<dbReference type="Gene3D" id="3.20.20.410">
    <property type="entry name" value="Protein of unknown function UPF0759"/>
    <property type="match status" value="1"/>
</dbReference>
<dbReference type="OrthoDB" id="9780310at2"/>
<dbReference type="Proteomes" id="UP000005730">
    <property type="component" value="Chromosome"/>
</dbReference>
<organism evidence="1 2">
    <name type="scientific">Thermanaerovibrio velox DSM 12556</name>
    <dbReference type="NCBI Taxonomy" id="926567"/>
    <lineage>
        <taxon>Bacteria</taxon>
        <taxon>Thermotogati</taxon>
        <taxon>Synergistota</taxon>
        <taxon>Synergistia</taxon>
        <taxon>Synergistales</taxon>
        <taxon>Synergistaceae</taxon>
        <taxon>Thermanaerovibrio</taxon>
    </lineage>
</organism>
<dbReference type="RefSeq" id="WP_006583148.1">
    <property type="nucleotide sequence ID" value="NZ_CM001377.1"/>
</dbReference>
<protein>
    <recommendedName>
        <fullName evidence="3">DUF72 domain-containing protein</fullName>
    </recommendedName>
</protein>
<dbReference type="STRING" id="926567.TheveDRAFT_0493"/>
<dbReference type="eggNOG" id="COG1801">
    <property type="taxonomic scope" value="Bacteria"/>
</dbReference>
<evidence type="ECO:0000313" key="2">
    <source>
        <dbReference type="Proteomes" id="UP000005730"/>
    </source>
</evidence>
<dbReference type="PANTHER" id="PTHR30348">
    <property type="entry name" value="UNCHARACTERIZED PROTEIN YECE"/>
    <property type="match status" value="1"/>
</dbReference>
<dbReference type="Pfam" id="PF01904">
    <property type="entry name" value="DUF72"/>
    <property type="match status" value="1"/>
</dbReference>
<evidence type="ECO:0000313" key="1">
    <source>
        <dbReference type="EMBL" id="EHM09654.1"/>
    </source>
</evidence>
<accession>H0UQ25</accession>